<reference evidence="11 12" key="1">
    <citation type="submission" date="2020-06" db="EMBL/GenBank/DDBJ databases">
        <authorList>
            <person name="Li R."/>
            <person name="Bekaert M."/>
        </authorList>
    </citation>
    <scope>NUCLEOTIDE SEQUENCE [LARGE SCALE GENOMIC DNA]</scope>
    <source>
        <strain evidence="12">wild</strain>
    </source>
</reference>
<feature type="disulfide bond" evidence="9">
    <location>
        <begin position="1605"/>
        <end position="1615"/>
    </location>
</feature>
<feature type="domain" description="SRCR" evidence="10">
    <location>
        <begin position="313"/>
        <end position="411"/>
    </location>
</feature>
<feature type="disulfide bond" evidence="9">
    <location>
        <begin position="1387"/>
        <end position="1397"/>
    </location>
</feature>
<feature type="disulfide bond" evidence="9">
    <location>
        <begin position="1253"/>
        <end position="1263"/>
    </location>
</feature>
<feature type="disulfide bond" evidence="9">
    <location>
        <begin position="1144"/>
        <end position="1154"/>
    </location>
</feature>
<feature type="disulfide bond" evidence="9">
    <location>
        <begin position="926"/>
        <end position="936"/>
    </location>
</feature>
<dbReference type="InterPro" id="IPR001190">
    <property type="entry name" value="SRCR"/>
</dbReference>
<proteinExistence type="predicted"/>
<feature type="domain" description="SRCR" evidence="10">
    <location>
        <begin position="1646"/>
        <end position="1688"/>
    </location>
</feature>
<feature type="domain" description="SRCR" evidence="10">
    <location>
        <begin position="531"/>
        <end position="629"/>
    </location>
</feature>
<feature type="disulfide bond" evidence="9">
    <location>
        <begin position="1496"/>
        <end position="1506"/>
    </location>
</feature>
<feature type="domain" description="SRCR" evidence="10">
    <location>
        <begin position="1"/>
        <end position="97"/>
    </location>
</feature>
<keyword evidence="2" id="KW-0812">Transmembrane</keyword>
<dbReference type="PRINTS" id="PR00258">
    <property type="entry name" value="SPERACTRCPTR"/>
</dbReference>
<dbReference type="PANTHER" id="PTHR19331">
    <property type="entry name" value="SCAVENGER RECEPTOR DOMAIN-CONTAINING"/>
    <property type="match status" value="1"/>
</dbReference>
<feature type="disulfide bond" evidence="9">
    <location>
        <begin position="381"/>
        <end position="391"/>
    </location>
</feature>
<comment type="caution">
    <text evidence="9">Lacks conserved residue(s) required for the propagation of feature annotation.</text>
</comment>
<dbReference type="OrthoDB" id="536948at2759"/>
<feature type="disulfide bond" evidence="9">
    <location>
        <begin position="490"/>
        <end position="500"/>
    </location>
</feature>
<sequence>MIWKTQNNKGRLEFFHEGEWGTVCDDHFENVDAEVACRQLGYCSGMTIPAFRVNNGQGIIWLNDVDCTGSESKLLNCTYTLEPSNCKHSQDVGVHCFLSCPTEDEGGLRIASGSASNTGRLEINYKGEWGTVCDWKFDHVDAEVACRQFGYCSGMMIPAFRVNDGQGTIWLLDVACSGSESKLLNCTFSLETSHCSHSQDNGVYCFLSCPTENEGRLEINYKGEWGTVCDWKFDHVDAEVACRQLGYCSGMMIPAFRVEEGQGIIWLLSVDCSGSESRLVNCTFTLETSHCSHSQNIGVYCFLSCPTEDEGGLRIASGFAENEGRLEINYKGEWGTVCDWNFDDIDAPVACTQLGYCSGIKLSALEVTDGQATIWLLDVDCSGSEIKLLNCTYSLETSHYSHSQDVGVHCFFSCPNENEGGLRIIPGLTANQGRLEIYQYGEWGTVCDYKFDTVDAEVACRQLGYCSGIIQAANMIDDGIGAIWLNEVNCTGAEITLLQCAYNADSLHCSHHEDVGIHCFLSCSKKDEGDLRITEGFAENQGRLEIKYKGEWGTVCNNQFENVDAEVSCRQLGYCSGLMLPPNKVDDGVGTIWLNNVNCSGSESELLNCTFNTDASNCRHYADVGIHCFLNCSTEDEGDLRITEGFAENQGRLEIKYKGEWGTVCNNQFENVDAEVSCRQLGYCSGLMVPPHKVDDGVGTIWLNNVNCSGSESELLNCTFNTDASNCRHYADVGIHCFLNCSTEDEGGLRITEGFAENQGRLEIKYKGEWGTVCDNQFENVDAEVACRQLGYCSGLMLPAHKVDDGIGTIWLNNVNCSGSESELLNCTFNTDASNCRHYADVGIHCFLNCSTENEGGLRINEGFAENQGRLEIYYKGEWGTVCDDQFENVDAEVACRQLEYCSGLKLPSNKVNDGIGTIWLNNVNCSGSESSLLNCTYNHDISPCRHYNDVGIHCFLNCSTKDEGGLRITDGFAENQGRIDIYYKGEWGTVCDNQFENVDAEVACIQLGYCSGLKLPSNKVNDGRGTIWFNNINCFGSESNLLNCAYNHDISPCRHYNDVGIHCFLNCSTEDKGGLRIIKGYAENQGRLEINYKGEWGTVCDNQFENVDAEVACRQLGYCSGLMLPATKVYDGIGTIWLNYVNCSGSESNLLNCTYNHDISPCRHYQDVGVHCFLNCLTEDEGGLRITDGVTENHGRLETYYKGEWGTVCDNQFQNVDAEVACRQLGYCSGQMIPAVRVNDGQGVIWLNNVDCSGSESKLLNCTYTIDTSHCRHSEDVGIHCFLTCSTEDEGRIKELMWILLLTVMILACVINGQSGGLRITSGFAENQGRLEIFHKGEWGTVCDNHFDNVDAGVACKQLGYCSGIMHPASLVTDGKGAIWLNEVHCSGSESKLLHCTYNDDSTNCHHHEDVGIHCFLSCSTEDQGGLRISGGFAVNQGRLEINYKGEWGTICYNNFENVDAEVACKQLGYCSGIMHPPRIINNGNGVIWLNHVQCSGSEGILLNCSYNNNIEHCSHHDDVGVHCFLSCSPENEGSLRITSGFAVNQGRLEINYKGEWGTVCSTDFENVDAEVACKQLGYCSGILHPPRIINNGNGVIWLNHVQCSGSEGRLLNCSYNNNIEHCSHHDDVGVHCFLSCSPENEGSLRITSGFAVNQGRLEINYKGEWGTVCTTDFENVDAEVACRQLGYWYIQYNK</sequence>
<evidence type="ECO:0000256" key="9">
    <source>
        <dbReference type="PROSITE-ProRule" id="PRU00196"/>
    </source>
</evidence>
<dbReference type="SMART" id="SM00202">
    <property type="entry name" value="SR"/>
    <property type="match status" value="15"/>
</dbReference>
<feature type="disulfide bond" evidence="9">
    <location>
        <begin position="67"/>
        <end position="77"/>
    </location>
</feature>
<evidence type="ECO:0000313" key="12">
    <source>
        <dbReference type="Proteomes" id="UP000507470"/>
    </source>
</evidence>
<evidence type="ECO:0000256" key="6">
    <source>
        <dbReference type="ARBA" id="ARBA00023136"/>
    </source>
</evidence>
<gene>
    <name evidence="11" type="ORF">MCOR_56484</name>
</gene>
<evidence type="ECO:0000259" key="10">
    <source>
        <dbReference type="PROSITE" id="PS50287"/>
    </source>
</evidence>
<evidence type="ECO:0000256" key="1">
    <source>
        <dbReference type="ARBA" id="ARBA00004167"/>
    </source>
</evidence>
<feature type="domain" description="SRCR" evidence="10">
    <location>
        <begin position="967"/>
        <end position="1065"/>
    </location>
</feature>
<dbReference type="InterPro" id="IPR036772">
    <property type="entry name" value="SRCR-like_dom_sf"/>
</dbReference>
<feature type="domain" description="SRCR" evidence="10">
    <location>
        <begin position="422"/>
        <end position="520"/>
    </location>
</feature>
<dbReference type="Proteomes" id="UP000507470">
    <property type="component" value="Unassembled WGS sequence"/>
</dbReference>
<dbReference type="PROSITE" id="PS50287">
    <property type="entry name" value="SRCR_2"/>
    <property type="match status" value="16"/>
</dbReference>
<dbReference type="FunFam" id="3.10.250.10:FF:000016">
    <property type="entry name" value="Scavenger receptor cysteine-rich protein type 12"/>
    <property type="match status" value="1"/>
</dbReference>
<accession>A0A6J8EZF5</accession>
<feature type="domain" description="SRCR" evidence="10">
    <location>
        <begin position="1428"/>
        <end position="1526"/>
    </location>
</feature>
<protein>
    <submittedName>
        <fullName evidence="11">DMBT1</fullName>
    </submittedName>
</protein>
<name>A0A6J8EZF5_MYTCO</name>
<feature type="domain" description="SRCR" evidence="10">
    <location>
        <begin position="1319"/>
        <end position="1417"/>
    </location>
</feature>
<keyword evidence="6" id="KW-0472">Membrane</keyword>
<feature type="domain" description="SRCR" evidence="10">
    <location>
        <begin position="1076"/>
        <end position="1174"/>
    </location>
</feature>
<dbReference type="Gene3D" id="3.10.250.10">
    <property type="entry name" value="SRCR-like domain"/>
    <property type="match status" value="16"/>
</dbReference>
<evidence type="ECO:0000256" key="7">
    <source>
        <dbReference type="ARBA" id="ARBA00023157"/>
    </source>
</evidence>
<dbReference type="SUPFAM" id="SSF56487">
    <property type="entry name" value="SRCR-like"/>
    <property type="match status" value="16"/>
</dbReference>
<keyword evidence="8" id="KW-0325">Glycoprotein</keyword>
<evidence type="ECO:0000256" key="3">
    <source>
        <dbReference type="ARBA" id="ARBA00022729"/>
    </source>
</evidence>
<evidence type="ECO:0000256" key="8">
    <source>
        <dbReference type="ARBA" id="ARBA00023180"/>
    </source>
</evidence>
<dbReference type="GO" id="GO:0016020">
    <property type="term" value="C:membrane"/>
    <property type="evidence" value="ECO:0007669"/>
    <property type="project" value="UniProtKB-SubCell"/>
</dbReference>
<feature type="domain" description="SRCR" evidence="10">
    <location>
        <begin position="204"/>
        <end position="302"/>
    </location>
</feature>
<feature type="domain" description="SRCR" evidence="10">
    <location>
        <begin position="640"/>
        <end position="738"/>
    </location>
</feature>
<dbReference type="EMBL" id="CACVKT020010047">
    <property type="protein sequence ID" value="CAC5424591.1"/>
    <property type="molecule type" value="Genomic_DNA"/>
</dbReference>
<feature type="disulfide bond" evidence="9">
    <location>
        <begin position="599"/>
        <end position="609"/>
    </location>
</feature>
<evidence type="ECO:0000256" key="2">
    <source>
        <dbReference type="ARBA" id="ARBA00022692"/>
    </source>
</evidence>
<keyword evidence="7 9" id="KW-1015">Disulfide bond</keyword>
<evidence type="ECO:0000256" key="4">
    <source>
        <dbReference type="ARBA" id="ARBA00022737"/>
    </source>
</evidence>
<evidence type="ECO:0000256" key="5">
    <source>
        <dbReference type="ARBA" id="ARBA00022989"/>
    </source>
</evidence>
<feature type="disulfide bond" evidence="9">
    <location>
        <begin position="272"/>
        <end position="282"/>
    </location>
</feature>
<feature type="disulfide bond" evidence="9">
    <location>
        <begin position="708"/>
        <end position="718"/>
    </location>
</feature>
<feature type="disulfide bond" evidence="9">
    <location>
        <begin position="176"/>
        <end position="186"/>
    </location>
</feature>
<keyword evidence="5" id="KW-1133">Transmembrane helix</keyword>
<comment type="subcellular location">
    <subcellularLocation>
        <location evidence="1">Membrane</location>
        <topology evidence="1">Single-pass membrane protein</topology>
    </subcellularLocation>
</comment>
<organism evidence="11 12">
    <name type="scientific">Mytilus coruscus</name>
    <name type="common">Sea mussel</name>
    <dbReference type="NCBI Taxonomy" id="42192"/>
    <lineage>
        <taxon>Eukaryota</taxon>
        <taxon>Metazoa</taxon>
        <taxon>Spiralia</taxon>
        <taxon>Lophotrochozoa</taxon>
        <taxon>Mollusca</taxon>
        <taxon>Bivalvia</taxon>
        <taxon>Autobranchia</taxon>
        <taxon>Pteriomorphia</taxon>
        <taxon>Mytilida</taxon>
        <taxon>Mytiloidea</taxon>
        <taxon>Mytilidae</taxon>
        <taxon>Mytilinae</taxon>
        <taxon>Mytilus</taxon>
    </lineage>
</organism>
<keyword evidence="4" id="KW-0677">Repeat</keyword>
<feature type="domain" description="SRCR" evidence="10">
    <location>
        <begin position="858"/>
        <end position="956"/>
    </location>
</feature>
<keyword evidence="12" id="KW-1185">Reference proteome</keyword>
<dbReference type="Pfam" id="PF00530">
    <property type="entry name" value="SRCR"/>
    <property type="match status" value="16"/>
</dbReference>
<feature type="domain" description="SRCR" evidence="10">
    <location>
        <begin position="108"/>
        <end position="206"/>
    </location>
</feature>
<dbReference type="FunFam" id="3.10.250.10:FF:000001">
    <property type="entry name" value="Lysyl oxidase 4 isoform X1"/>
    <property type="match status" value="14"/>
</dbReference>
<feature type="domain" description="SRCR" evidence="10">
    <location>
        <begin position="749"/>
        <end position="847"/>
    </location>
</feature>
<dbReference type="PROSITE" id="PS00420">
    <property type="entry name" value="SRCR_1"/>
    <property type="match status" value="12"/>
</dbReference>
<feature type="disulfide bond" evidence="9">
    <location>
        <begin position="817"/>
        <end position="827"/>
    </location>
</feature>
<keyword evidence="3" id="KW-0732">Signal</keyword>
<feature type="domain" description="SRCR" evidence="10">
    <location>
        <begin position="1185"/>
        <end position="1283"/>
    </location>
</feature>
<evidence type="ECO:0000313" key="11">
    <source>
        <dbReference type="EMBL" id="CAC5424591.1"/>
    </source>
</evidence>
<feature type="disulfide bond" evidence="9">
    <location>
        <begin position="1035"/>
        <end position="1045"/>
    </location>
</feature>
<feature type="domain" description="SRCR" evidence="10">
    <location>
        <begin position="1537"/>
        <end position="1635"/>
    </location>
</feature>
<dbReference type="PANTHER" id="PTHR19331:SF487">
    <property type="entry name" value="SOLUBLE SCAVENGER RECEPTOR CYSTEINE-RICH DOMAIN-CONTAINING PROTEIN SSC5D"/>
    <property type="match status" value="1"/>
</dbReference>